<evidence type="ECO:0000259" key="12">
    <source>
        <dbReference type="Pfam" id="PF00441"/>
    </source>
</evidence>
<comment type="cofactor">
    <cofactor evidence="1 11">
        <name>FAD</name>
        <dbReference type="ChEBI" id="CHEBI:57692"/>
    </cofactor>
</comment>
<evidence type="ECO:0000256" key="6">
    <source>
        <dbReference type="ARBA" id="ARBA00022827"/>
    </source>
</evidence>
<keyword evidence="5 11" id="KW-0285">Flavoprotein</keyword>
<evidence type="ECO:0000259" key="13">
    <source>
        <dbReference type="Pfam" id="PF02770"/>
    </source>
</evidence>
<name>A0A812YTF5_9DINO</name>
<dbReference type="PROSITE" id="PS00072">
    <property type="entry name" value="ACYL_COA_DH_1"/>
    <property type="match status" value="1"/>
</dbReference>
<evidence type="ECO:0000256" key="1">
    <source>
        <dbReference type="ARBA" id="ARBA00001974"/>
    </source>
</evidence>
<reference evidence="15" key="1">
    <citation type="submission" date="2021-02" db="EMBL/GenBank/DDBJ databases">
        <authorList>
            <person name="Dougan E. K."/>
            <person name="Rhodes N."/>
            <person name="Thang M."/>
            <person name="Chan C."/>
        </authorList>
    </citation>
    <scope>NUCLEOTIDE SEQUENCE</scope>
</reference>
<feature type="domain" description="Acyl-CoA oxidase/dehydrogenase middle" evidence="13">
    <location>
        <begin position="121"/>
        <end position="217"/>
    </location>
</feature>
<accession>A0A812YTF5</accession>
<evidence type="ECO:0000256" key="3">
    <source>
        <dbReference type="ARBA" id="ARBA00009347"/>
    </source>
</evidence>
<dbReference type="Proteomes" id="UP000601435">
    <property type="component" value="Unassembled WGS sequence"/>
</dbReference>
<dbReference type="InterPro" id="IPR006089">
    <property type="entry name" value="Acyl-CoA_DH_CS"/>
</dbReference>
<evidence type="ECO:0000256" key="7">
    <source>
        <dbReference type="ARBA" id="ARBA00023002"/>
    </source>
</evidence>
<comment type="catalytic activity">
    <reaction evidence="8">
        <text>(2S)-2-methylbutanoyl-CoA + oxidized [electron-transfer flavoprotein] + H(+) = (2E)-2-methylbut-2-enoyl-CoA + reduced [electron-transfer flavoprotein]</text>
        <dbReference type="Rhea" id="RHEA:48256"/>
        <dbReference type="Rhea" id="RHEA-COMP:10685"/>
        <dbReference type="Rhea" id="RHEA-COMP:10686"/>
        <dbReference type="ChEBI" id="CHEBI:15378"/>
        <dbReference type="ChEBI" id="CHEBI:57337"/>
        <dbReference type="ChEBI" id="CHEBI:57692"/>
        <dbReference type="ChEBI" id="CHEBI:58307"/>
        <dbReference type="ChEBI" id="CHEBI:88166"/>
    </reaction>
    <physiologicalReaction direction="left-to-right" evidence="8">
        <dbReference type="Rhea" id="RHEA:48257"/>
    </physiologicalReaction>
</comment>
<proteinExistence type="inferred from homology"/>
<comment type="catalytic activity">
    <reaction evidence="9">
        <text>propanoyl-CoA + oxidized [electron-transfer flavoprotein] + H(+) = acryloyl-CoA + reduced [electron-transfer flavoprotein]</text>
        <dbReference type="Rhea" id="RHEA:31287"/>
        <dbReference type="Rhea" id="RHEA-COMP:10685"/>
        <dbReference type="Rhea" id="RHEA-COMP:10686"/>
        <dbReference type="ChEBI" id="CHEBI:15378"/>
        <dbReference type="ChEBI" id="CHEBI:57367"/>
        <dbReference type="ChEBI" id="CHEBI:57392"/>
        <dbReference type="ChEBI" id="CHEBI:57692"/>
        <dbReference type="ChEBI" id="CHEBI:58307"/>
    </reaction>
    <physiologicalReaction direction="left-to-right" evidence="9">
        <dbReference type="Rhea" id="RHEA:31288"/>
    </physiologicalReaction>
</comment>
<comment type="pathway">
    <text evidence="2">Amino-acid degradation; L-valine degradation.</text>
</comment>
<evidence type="ECO:0000313" key="16">
    <source>
        <dbReference type="Proteomes" id="UP000601435"/>
    </source>
</evidence>
<dbReference type="OrthoDB" id="9988775at2759"/>
<keyword evidence="16" id="KW-1185">Reference proteome</keyword>
<dbReference type="PROSITE" id="PS00073">
    <property type="entry name" value="ACYL_COA_DH_2"/>
    <property type="match status" value="1"/>
</dbReference>
<gene>
    <name evidence="15" type="primary">fadE25</name>
    <name evidence="15" type="ORF">SNEC2469_LOCUS23406</name>
</gene>
<dbReference type="FunFam" id="1.20.140.10:FF:000001">
    <property type="entry name" value="Acyl-CoA dehydrogenase"/>
    <property type="match status" value="1"/>
</dbReference>
<evidence type="ECO:0000256" key="9">
    <source>
        <dbReference type="ARBA" id="ARBA00050268"/>
    </source>
</evidence>
<comment type="caution">
    <text evidence="15">The sequence shown here is derived from an EMBL/GenBank/DDBJ whole genome shotgun (WGS) entry which is preliminary data.</text>
</comment>
<protein>
    <recommendedName>
        <fullName evidence="10">Isobutyryl-CoA dehydrogenase, mitochondrial</fullName>
    </recommendedName>
</protein>
<keyword evidence="7 11" id="KW-0560">Oxidoreductase</keyword>
<dbReference type="PIRSF" id="PIRSF016578">
    <property type="entry name" value="HsaA"/>
    <property type="match status" value="1"/>
</dbReference>
<dbReference type="InterPro" id="IPR037069">
    <property type="entry name" value="AcylCoA_DH/ox_N_sf"/>
</dbReference>
<evidence type="ECO:0000313" key="15">
    <source>
        <dbReference type="EMBL" id="CAE7795237.1"/>
    </source>
</evidence>
<comment type="similarity">
    <text evidence="3 11">Belongs to the acyl-CoA dehydrogenase family.</text>
</comment>
<sequence>MPLDEGLIRELTETVRRVVDDRLIPAEEEVVASDRIPEEIRALLRELGLFGISVPEAYGGLGLPLEAEVEILFELCRASVAFRSALGTNNGIGSQGLVIDGTEAQKRHYLPRIASGELIASFCLTEPDAGSDAASLRCVARQDGEDFLISGTKRYITNAPEAGLFTVMARSEPDRPGAGGISAFLVEADTPGITVGPWDRKMGQRGAHTADVVFDEVRVPATAIIGGPDKRGQGFKTAMKVLDRGRIHLAGVCVGAAERLLQEALGYALERRQFGQPVAQFQLVQALLADSKAELYAARCMTQDAARRLDAGERIPMLAACCKMFASEMVGRVADRAVQVHGGAGYMADYPVERLYRDARLFRIYEGTTQIQQLVIARQMIREAEAALGR</sequence>
<evidence type="ECO:0000256" key="11">
    <source>
        <dbReference type="RuleBase" id="RU362125"/>
    </source>
</evidence>
<dbReference type="Pfam" id="PF02770">
    <property type="entry name" value="Acyl-CoA_dh_M"/>
    <property type="match status" value="1"/>
</dbReference>
<evidence type="ECO:0000256" key="8">
    <source>
        <dbReference type="ARBA" id="ARBA00049552"/>
    </source>
</evidence>
<dbReference type="InterPro" id="IPR009100">
    <property type="entry name" value="AcylCoA_DH/oxidase_NM_dom_sf"/>
</dbReference>
<dbReference type="GO" id="GO:0009083">
    <property type="term" value="P:branched-chain amino acid catabolic process"/>
    <property type="evidence" value="ECO:0007669"/>
    <property type="project" value="UniProtKB-KW"/>
</dbReference>
<dbReference type="InterPro" id="IPR036250">
    <property type="entry name" value="AcylCo_DH-like_C"/>
</dbReference>
<dbReference type="SUPFAM" id="SSF56645">
    <property type="entry name" value="Acyl-CoA dehydrogenase NM domain-like"/>
    <property type="match status" value="1"/>
</dbReference>
<dbReference type="Gene3D" id="1.10.540.10">
    <property type="entry name" value="Acyl-CoA dehydrogenase/oxidase, N-terminal domain"/>
    <property type="match status" value="1"/>
</dbReference>
<dbReference type="Gene3D" id="1.20.140.10">
    <property type="entry name" value="Butyryl-CoA Dehydrogenase, subunit A, domain 3"/>
    <property type="match status" value="1"/>
</dbReference>
<dbReference type="InterPro" id="IPR046373">
    <property type="entry name" value="Acyl-CoA_Oxase/DH_mid-dom_sf"/>
</dbReference>
<dbReference type="InterPro" id="IPR013786">
    <property type="entry name" value="AcylCoA_DH/ox_N"/>
</dbReference>
<keyword evidence="4" id="KW-0101">Branched-chain amino acid catabolism</keyword>
<dbReference type="GO" id="GO:0003995">
    <property type="term" value="F:acyl-CoA dehydrogenase activity"/>
    <property type="evidence" value="ECO:0007669"/>
    <property type="project" value="InterPro"/>
</dbReference>
<dbReference type="InterPro" id="IPR006091">
    <property type="entry name" value="Acyl-CoA_Oxase/DH_mid-dom"/>
</dbReference>
<dbReference type="SUPFAM" id="SSF47203">
    <property type="entry name" value="Acyl-CoA dehydrogenase C-terminal domain-like"/>
    <property type="match status" value="1"/>
</dbReference>
<dbReference type="PANTHER" id="PTHR43884">
    <property type="entry name" value="ACYL-COA DEHYDROGENASE"/>
    <property type="match status" value="1"/>
</dbReference>
<evidence type="ECO:0000256" key="10">
    <source>
        <dbReference type="ARBA" id="ARBA00071686"/>
    </source>
</evidence>
<dbReference type="AlphaFoldDB" id="A0A812YTF5"/>
<dbReference type="InterPro" id="IPR009075">
    <property type="entry name" value="AcylCo_DH/oxidase_C"/>
</dbReference>
<dbReference type="GO" id="GO:0050660">
    <property type="term" value="F:flavin adenine dinucleotide binding"/>
    <property type="evidence" value="ECO:0007669"/>
    <property type="project" value="InterPro"/>
</dbReference>
<dbReference type="FunFam" id="2.40.110.10:FF:000001">
    <property type="entry name" value="Acyl-CoA dehydrogenase, mitochondrial"/>
    <property type="match status" value="1"/>
</dbReference>
<evidence type="ECO:0000256" key="5">
    <source>
        <dbReference type="ARBA" id="ARBA00022630"/>
    </source>
</evidence>
<dbReference type="Gene3D" id="2.40.110.10">
    <property type="entry name" value="Butyryl-CoA Dehydrogenase, subunit A, domain 2"/>
    <property type="match status" value="1"/>
</dbReference>
<evidence type="ECO:0000256" key="4">
    <source>
        <dbReference type="ARBA" id="ARBA00022456"/>
    </source>
</evidence>
<evidence type="ECO:0000259" key="14">
    <source>
        <dbReference type="Pfam" id="PF02771"/>
    </source>
</evidence>
<organism evidence="15 16">
    <name type="scientific">Symbiodinium necroappetens</name>
    <dbReference type="NCBI Taxonomy" id="1628268"/>
    <lineage>
        <taxon>Eukaryota</taxon>
        <taxon>Sar</taxon>
        <taxon>Alveolata</taxon>
        <taxon>Dinophyceae</taxon>
        <taxon>Suessiales</taxon>
        <taxon>Symbiodiniaceae</taxon>
        <taxon>Symbiodinium</taxon>
    </lineage>
</organism>
<feature type="domain" description="Acyl-CoA dehydrogenase/oxidase C-terminal" evidence="12">
    <location>
        <begin position="232"/>
        <end position="380"/>
    </location>
</feature>
<keyword evidence="6 11" id="KW-0274">FAD</keyword>
<feature type="domain" description="Acyl-CoA dehydrogenase/oxidase N-terminal" evidence="14">
    <location>
        <begin position="9"/>
        <end position="117"/>
    </location>
</feature>
<dbReference type="Pfam" id="PF00441">
    <property type="entry name" value="Acyl-CoA_dh_1"/>
    <property type="match status" value="1"/>
</dbReference>
<evidence type="ECO:0000256" key="2">
    <source>
        <dbReference type="ARBA" id="ARBA00005109"/>
    </source>
</evidence>
<dbReference type="PANTHER" id="PTHR43884:SF40">
    <property type="entry name" value="ACYL-COA DEHYDROGENASE"/>
    <property type="match status" value="1"/>
</dbReference>
<dbReference type="Pfam" id="PF02771">
    <property type="entry name" value="Acyl-CoA_dh_N"/>
    <property type="match status" value="1"/>
</dbReference>
<dbReference type="EMBL" id="CAJNJA010043615">
    <property type="protein sequence ID" value="CAE7795237.1"/>
    <property type="molecule type" value="Genomic_DNA"/>
</dbReference>